<evidence type="ECO:0000256" key="1">
    <source>
        <dbReference type="ARBA" id="ARBA00007623"/>
    </source>
</evidence>
<dbReference type="InterPro" id="IPR038765">
    <property type="entry name" value="Papain-like_cys_pep_sf"/>
</dbReference>
<organism evidence="10 11">
    <name type="scientific">Aureococcus anophagefferens</name>
    <name type="common">Harmful bloom alga</name>
    <dbReference type="NCBI Taxonomy" id="44056"/>
    <lineage>
        <taxon>Eukaryota</taxon>
        <taxon>Sar</taxon>
        <taxon>Stramenopiles</taxon>
        <taxon>Ochrophyta</taxon>
        <taxon>Pelagophyceae</taxon>
        <taxon>Pelagomonadales</taxon>
        <taxon>Pelagomonadaceae</taxon>
        <taxon>Aureococcus</taxon>
    </lineage>
</organism>
<dbReference type="Gene3D" id="1.10.238.10">
    <property type="entry name" value="EF-hand"/>
    <property type="match status" value="1"/>
</dbReference>
<dbReference type="SMART" id="SM00230">
    <property type="entry name" value="CysPc"/>
    <property type="match status" value="1"/>
</dbReference>
<keyword evidence="4 6" id="KW-0788">Thiol protease</keyword>
<dbReference type="Pfam" id="PF00648">
    <property type="entry name" value="Peptidase_C2"/>
    <property type="match status" value="1"/>
</dbReference>
<dbReference type="SUPFAM" id="SSF54001">
    <property type="entry name" value="Cysteine proteinases"/>
    <property type="match status" value="1"/>
</dbReference>
<comment type="caution">
    <text evidence="10">The sequence shown here is derived from an EMBL/GenBank/DDBJ whole genome shotgun (WGS) entry which is preliminary data.</text>
</comment>
<feature type="active site" evidence="6">
    <location>
        <position position="495"/>
    </location>
</feature>
<keyword evidence="2 6" id="KW-0645">Protease</keyword>
<evidence type="ECO:0000256" key="7">
    <source>
        <dbReference type="SAM" id="MobiDB-lite"/>
    </source>
</evidence>
<feature type="active site" evidence="6">
    <location>
        <position position="515"/>
    </location>
</feature>
<comment type="similarity">
    <text evidence="1">Belongs to the peptidase C2 family.</text>
</comment>
<feature type="domain" description="EF-hand" evidence="9">
    <location>
        <begin position="42"/>
        <end position="77"/>
    </location>
</feature>
<dbReference type="PROSITE" id="PS50222">
    <property type="entry name" value="EF_HAND_2"/>
    <property type="match status" value="2"/>
</dbReference>
<dbReference type="PROSITE" id="PS00018">
    <property type="entry name" value="EF_HAND_1"/>
    <property type="match status" value="2"/>
</dbReference>
<sequence>MSNDSETLWLKEKFAKYDADGSGDIDVSELQTLMSEVTGETPTAPEVAGFIEAVDADSDGKLDFEEFVAIFLRARSGDLEFGGLRLAMDAFNDLIADELDGDDDARPPSPTPERRSSALGAPEAKRPETRPPPADGAAPGEEKRGVCACCAAWAACFCGSTMIYSRGALLKALRKGCPCLPPRAIIGIACVLLPLLWVWMSLKLLLFPCLAVYLARCLATPKRACYERLMRCAARLGCMCDLRYHDPFFECVDGPMSGFSDSERNGVDVVVEWKRPQQIFGDAARASLFEGGVSPDDVDQGTLGDCWLLAAFAAAAEFPGTIRRAFLTTEANWRGRYVVTLFDGATGHWIKLVVDDRIPCKAGTNDPIFCKPAGSELWVLLLEKAFAKFVGGYHNLAGGFPIWALRALTGDDAYTLSREKGGEAKPWYRTDMVYKPTDENRRGVGWVHHCGADGDPERFADVELFKMVAQYDAMGFVMSASTSIKDRQDGLVGGHAYSLIAAAEAEGFRLLKLRNPWGNFEWTGAWSDGSELWKTHPKVAKRCGVDPAKPDDDGVFWIEYGDFLKYYDSVDVLKKSEDLHDIYLDTHESWRCCGPCRGLVEGCCCYYAACRGGFKLCCGRETGDETVAAAPKRDCCCPGGKKPARDVEAG</sequence>
<name>A0ABR1GE33_AURAN</name>
<feature type="domain" description="EF-hand" evidence="9">
    <location>
        <begin position="5"/>
        <end position="40"/>
    </location>
</feature>
<protein>
    <submittedName>
        <fullName evidence="10">C2 peptidase</fullName>
    </submittedName>
</protein>
<evidence type="ECO:0000256" key="5">
    <source>
        <dbReference type="ARBA" id="ARBA00022837"/>
    </source>
</evidence>
<dbReference type="Gene3D" id="3.90.70.10">
    <property type="entry name" value="Cysteine proteinases"/>
    <property type="match status" value="1"/>
</dbReference>
<evidence type="ECO:0000256" key="4">
    <source>
        <dbReference type="ARBA" id="ARBA00022807"/>
    </source>
</evidence>
<gene>
    <name evidence="10" type="ORF">SO694_00009452</name>
</gene>
<evidence type="ECO:0000256" key="3">
    <source>
        <dbReference type="ARBA" id="ARBA00022801"/>
    </source>
</evidence>
<evidence type="ECO:0000313" key="11">
    <source>
        <dbReference type="Proteomes" id="UP001363151"/>
    </source>
</evidence>
<reference evidence="10 11" key="1">
    <citation type="submission" date="2024-03" db="EMBL/GenBank/DDBJ databases">
        <title>Aureococcus anophagefferens CCMP1851 and Kratosvirus quantuckense: Draft genome of a second virus-susceptible host strain in the model system.</title>
        <authorList>
            <person name="Chase E."/>
            <person name="Truchon A.R."/>
            <person name="Schepens W."/>
            <person name="Wilhelm S.W."/>
        </authorList>
    </citation>
    <scope>NUCLEOTIDE SEQUENCE [LARGE SCALE GENOMIC DNA]</scope>
    <source>
        <strain evidence="10 11">CCMP1851</strain>
    </source>
</reference>
<evidence type="ECO:0000313" key="10">
    <source>
        <dbReference type="EMBL" id="KAK7254346.1"/>
    </source>
</evidence>
<keyword evidence="11" id="KW-1185">Reference proteome</keyword>
<dbReference type="InterPro" id="IPR011992">
    <property type="entry name" value="EF-hand-dom_pair"/>
</dbReference>
<dbReference type="Pfam" id="PF13499">
    <property type="entry name" value="EF-hand_7"/>
    <property type="match status" value="1"/>
</dbReference>
<proteinExistence type="inferred from homology"/>
<feature type="active site" evidence="6">
    <location>
        <position position="306"/>
    </location>
</feature>
<dbReference type="InterPro" id="IPR022684">
    <property type="entry name" value="Calpain_cysteine_protease"/>
</dbReference>
<dbReference type="PRINTS" id="PR00704">
    <property type="entry name" value="CALPAIN"/>
</dbReference>
<evidence type="ECO:0000256" key="2">
    <source>
        <dbReference type="ARBA" id="ARBA00022670"/>
    </source>
</evidence>
<dbReference type="EMBL" id="JBBJCI010000031">
    <property type="protein sequence ID" value="KAK7254346.1"/>
    <property type="molecule type" value="Genomic_DNA"/>
</dbReference>
<dbReference type="PANTHER" id="PTHR10183:SF379">
    <property type="entry name" value="CALPAIN-5"/>
    <property type="match status" value="1"/>
</dbReference>
<keyword evidence="3 6" id="KW-0378">Hydrolase</keyword>
<keyword evidence="5" id="KW-0106">Calcium</keyword>
<dbReference type="PANTHER" id="PTHR10183">
    <property type="entry name" value="CALPAIN"/>
    <property type="match status" value="1"/>
</dbReference>
<evidence type="ECO:0000259" key="8">
    <source>
        <dbReference type="PROSITE" id="PS50203"/>
    </source>
</evidence>
<dbReference type="Proteomes" id="UP001363151">
    <property type="component" value="Unassembled WGS sequence"/>
</dbReference>
<dbReference type="InterPro" id="IPR000169">
    <property type="entry name" value="Pept_cys_AS"/>
</dbReference>
<dbReference type="CDD" id="cd00051">
    <property type="entry name" value="EFh"/>
    <property type="match status" value="1"/>
</dbReference>
<dbReference type="InterPro" id="IPR001300">
    <property type="entry name" value="Peptidase_C2_calpain_cat"/>
</dbReference>
<accession>A0ABR1GE33</accession>
<dbReference type="InterPro" id="IPR018247">
    <property type="entry name" value="EF_Hand_1_Ca_BS"/>
</dbReference>
<dbReference type="PROSITE" id="PS50203">
    <property type="entry name" value="CALPAIN_CAT"/>
    <property type="match status" value="1"/>
</dbReference>
<dbReference type="SMART" id="SM00054">
    <property type="entry name" value="EFh"/>
    <property type="match status" value="2"/>
</dbReference>
<dbReference type="InterPro" id="IPR002048">
    <property type="entry name" value="EF_hand_dom"/>
</dbReference>
<dbReference type="PROSITE" id="PS00139">
    <property type="entry name" value="THIOL_PROTEASE_CYS"/>
    <property type="match status" value="1"/>
</dbReference>
<feature type="domain" description="Calpain catalytic" evidence="8">
    <location>
        <begin position="243"/>
        <end position="576"/>
    </location>
</feature>
<dbReference type="SUPFAM" id="SSF47473">
    <property type="entry name" value="EF-hand"/>
    <property type="match status" value="1"/>
</dbReference>
<evidence type="ECO:0000259" key="9">
    <source>
        <dbReference type="PROSITE" id="PS50222"/>
    </source>
</evidence>
<evidence type="ECO:0000256" key="6">
    <source>
        <dbReference type="PROSITE-ProRule" id="PRU00239"/>
    </source>
</evidence>
<feature type="region of interest" description="Disordered" evidence="7">
    <location>
        <begin position="99"/>
        <end position="140"/>
    </location>
</feature>